<keyword evidence="5" id="KW-0235">DNA replication</keyword>
<keyword evidence="4" id="KW-0548">Nucleotidyltransferase</keyword>
<dbReference type="OrthoDB" id="9811073at2"/>
<comment type="catalytic activity">
    <reaction evidence="7">
        <text>DNA(n) + a 2'-deoxyribonucleoside 5'-triphosphate = DNA(n+1) + diphosphate</text>
        <dbReference type="Rhea" id="RHEA:22508"/>
        <dbReference type="Rhea" id="RHEA-COMP:17339"/>
        <dbReference type="Rhea" id="RHEA-COMP:17340"/>
        <dbReference type="ChEBI" id="CHEBI:33019"/>
        <dbReference type="ChEBI" id="CHEBI:61560"/>
        <dbReference type="ChEBI" id="CHEBI:173112"/>
        <dbReference type="EC" id="2.7.7.7"/>
    </reaction>
</comment>
<keyword evidence="6" id="KW-0239">DNA-directed DNA polymerase</keyword>
<dbReference type="PANTHER" id="PTHR11669:SF8">
    <property type="entry name" value="DNA POLYMERASE III SUBUNIT DELTA"/>
    <property type="match status" value="1"/>
</dbReference>
<dbReference type="Pfam" id="PF13177">
    <property type="entry name" value="DNA_pol3_delta2"/>
    <property type="match status" value="1"/>
</dbReference>
<dbReference type="GO" id="GO:0009360">
    <property type="term" value="C:DNA polymerase III complex"/>
    <property type="evidence" value="ECO:0007669"/>
    <property type="project" value="InterPro"/>
</dbReference>
<dbReference type="InterPro" id="IPR015199">
    <property type="entry name" value="DNA_pol_III_delta_C"/>
</dbReference>
<dbReference type="GO" id="GO:0003677">
    <property type="term" value="F:DNA binding"/>
    <property type="evidence" value="ECO:0007669"/>
    <property type="project" value="InterPro"/>
</dbReference>
<dbReference type="EMBL" id="NSKD01000002">
    <property type="protein sequence ID" value="PAU80993.1"/>
    <property type="molecule type" value="Genomic_DNA"/>
</dbReference>
<dbReference type="InterPro" id="IPR027417">
    <property type="entry name" value="P-loop_NTPase"/>
</dbReference>
<keyword evidence="3" id="KW-0808">Transferase</keyword>
<reference evidence="9 10" key="1">
    <citation type="submission" date="2017-08" db="EMBL/GenBank/DDBJ databases">
        <title>Halovibrio sewagensis sp. nov., isolated from wastewater of high salinity.</title>
        <authorList>
            <person name="Dong X."/>
            <person name="Zhang G."/>
        </authorList>
    </citation>
    <scope>NUCLEOTIDE SEQUENCE [LARGE SCALE GENOMIC DNA]</scope>
    <source>
        <strain evidence="9 10">YL5-2</strain>
    </source>
</reference>
<dbReference type="GO" id="GO:0006261">
    <property type="term" value="P:DNA-templated DNA replication"/>
    <property type="evidence" value="ECO:0007669"/>
    <property type="project" value="TreeGrafter"/>
</dbReference>
<evidence type="ECO:0000256" key="1">
    <source>
        <dbReference type="ARBA" id="ARBA00012417"/>
    </source>
</evidence>
<evidence type="ECO:0000313" key="10">
    <source>
        <dbReference type="Proteomes" id="UP000218896"/>
    </source>
</evidence>
<evidence type="ECO:0000256" key="2">
    <source>
        <dbReference type="ARBA" id="ARBA00014363"/>
    </source>
</evidence>
<dbReference type="Proteomes" id="UP000218896">
    <property type="component" value="Unassembled WGS sequence"/>
</dbReference>
<dbReference type="EC" id="2.7.7.7" evidence="1"/>
<evidence type="ECO:0000256" key="3">
    <source>
        <dbReference type="ARBA" id="ARBA00022679"/>
    </source>
</evidence>
<organism evidence="9 10">
    <name type="scientific">Halovibrio salipaludis</name>
    <dbReference type="NCBI Taxonomy" id="2032626"/>
    <lineage>
        <taxon>Bacteria</taxon>
        <taxon>Pseudomonadati</taxon>
        <taxon>Pseudomonadota</taxon>
        <taxon>Gammaproteobacteria</taxon>
        <taxon>Oceanospirillales</taxon>
        <taxon>Halomonadaceae</taxon>
        <taxon>Halovibrio</taxon>
    </lineage>
</organism>
<evidence type="ECO:0000256" key="5">
    <source>
        <dbReference type="ARBA" id="ARBA00022705"/>
    </source>
</evidence>
<evidence type="ECO:0000256" key="6">
    <source>
        <dbReference type="ARBA" id="ARBA00022932"/>
    </source>
</evidence>
<dbReference type="GO" id="GO:0008408">
    <property type="term" value="F:3'-5' exonuclease activity"/>
    <property type="evidence" value="ECO:0007669"/>
    <property type="project" value="InterPro"/>
</dbReference>
<keyword evidence="10" id="KW-1185">Reference proteome</keyword>
<evidence type="ECO:0000256" key="7">
    <source>
        <dbReference type="ARBA" id="ARBA00049244"/>
    </source>
</evidence>
<evidence type="ECO:0000313" key="9">
    <source>
        <dbReference type="EMBL" id="PAU80993.1"/>
    </source>
</evidence>
<dbReference type="PANTHER" id="PTHR11669">
    <property type="entry name" value="REPLICATION FACTOR C / DNA POLYMERASE III GAMMA-TAU SUBUNIT"/>
    <property type="match status" value="1"/>
</dbReference>
<accession>A0A2A2F8U2</accession>
<dbReference type="NCBIfam" id="TIGR00678">
    <property type="entry name" value="holB"/>
    <property type="match status" value="1"/>
</dbReference>
<dbReference type="Gene3D" id="3.40.50.300">
    <property type="entry name" value="P-loop containing nucleotide triphosphate hydrolases"/>
    <property type="match status" value="1"/>
</dbReference>
<evidence type="ECO:0000256" key="4">
    <source>
        <dbReference type="ARBA" id="ARBA00022695"/>
    </source>
</evidence>
<feature type="domain" description="DNA polymerase III delta subunit C-terminal" evidence="8">
    <location>
        <begin position="229"/>
        <end position="336"/>
    </location>
</feature>
<gene>
    <name evidence="9" type="primary">holB</name>
    <name evidence="9" type="ORF">CK501_05365</name>
</gene>
<dbReference type="SUPFAM" id="SSF52540">
    <property type="entry name" value="P-loop containing nucleoside triphosphate hydrolases"/>
    <property type="match status" value="1"/>
</dbReference>
<dbReference type="AlphaFoldDB" id="A0A2A2F8U2"/>
<protein>
    <recommendedName>
        <fullName evidence="2">DNA polymerase III subunit delta'</fullName>
        <ecNumber evidence="1">2.7.7.7</ecNumber>
    </recommendedName>
</protein>
<evidence type="ECO:0000259" key="8">
    <source>
        <dbReference type="Pfam" id="PF09115"/>
    </source>
</evidence>
<name>A0A2A2F8U2_9GAMM</name>
<proteinExistence type="predicted"/>
<dbReference type="InterPro" id="IPR050238">
    <property type="entry name" value="DNA_Rep/Repair_Clamp_Loader"/>
</dbReference>
<comment type="caution">
    <text evidence="9">The sequence shown here is derived from an EMBL/GenBank/DDBJ whole genome shotgun (WGS) entry which is preliminary data.</text>
</comment>
<dbReference type="Pfam" id="PF09115">
    <property type="entry name" value="DNApol3-delta_C"/>
    <property type="match status" value="1"/>
</dbReference>
<sequence>MADPETQPLQSDFFAPWPWQSEVHKQLSQRLSEGRFPHALMLLGPAGVGKRQLAVSLASLLLCEALVNPGEGVAACGECKQCRLLGGEGHPDARRLMPTDQSRYIRIHQVRALGGVVMESPQVAKRKVAVIERADQLNLNAANALLKTLEEPPADTFLLVLQREGQPVLPTIRSRCQILRVEAPGTVEAKAWLAQRRDEDAAALDQALRWAGGAPLEALRLLEADRPGQRGQCLKALQQALKSELTMSEAVKPFLAMPLTEALDLLQGWALDLARAGADPEAIADSEAAPMLRFLAGRRHPAELITLHEAIMEVRRGLDYNVNPELELIGVLERWRQLMRRPGVANPA</sequence>
<dbReference type="InterPro" id="IPR004622">
    <property type="entry name" value="DNA_pol_HolB"/>
</dbReference>
<dbReference type="GO" id="GO:0003887">
    <property type="term" value="F:DNA-directed DNA polymerase activity"/>
    <property type="evidence" value="ECO:0007669"/>
    <property type="project" value="UniProtKB-KW"/>
</dbReference>
<dbReference type="RefSeq" id="WP_095616720.1">
    <property type="nucleotide sequence ID" value="NZ_NSKD01000002.1"/>
</dbReference>